<dbReference type="Gene3D" id="2.60.120.10">
    <property type="entry name" value="Jelly Rolls"/>
    <property type="match status" value="1"/>
</dbReference>
<dbReference type="PROSITE" id="PS50011">
    <property type="entry name" value="PROTEIN_KINASE_DOM"/>
    <property type="match status" value="1"/>
</dbReference>
<evidence type="ECO:0000256" key="8">
    <source>
        <dbReference type="ARBA" id="ARBA00022840"/>
    </source>
</evidence>
<evidence type="ECO:0000256" key="4">
    <source>
        <dbReference type="ARBA" id="ARBA00022679"/>
    </source>
</evidence>
<dbReference type="InterPro" id="IPR008271">
    <property type="entry name" value="Ser/Thr_kinase_AS"/>
</dbReference>
<keyword evidence="7" id="KW-0106">Calcium</keyword>
<dbReference type="CDD" id="cd00038">
    <property type="entry name" value="CAP_ED"/>
    <property type="match status" value="1"/>
</dbReference>
<keyword evidence="9" id="KW-0142">cGMP-binding</keyword>
<dbReference type="AlphaFoldDB" id="A0A7S4A749"/>
<sequence>MFAAAAARAARPLACAGLLPAAYLTRKDEQARCLERRLADAYHLLEPERPLGVGGHGVVFPGVNKSSGEIMAIKQVSKKHLPPEALKRLGKRVKEEATLLRVAGEHRSVCSYKELFEGDDAWYIVTELARGGELFDRLVERGAYSPAGAAGVMRELVDAVAYLHQMGIAHLDLKPENVLLKSDETDASDVRLVDFGSARFVGPSTENGEELRTRGAAGATPAYAAPEVLRGDAFDASADLWSLGVILYLLLTGTHPFDARNDADDAEVTRRVLAGADAAGAFKGAAWARVPSAARPLVKRLLADRPSDRPAAAEVLAHAWLQDPTRGEGFRDKAAAKAASDALREFHLGRRRFKAMLLAVMVGYADQALARERGAGTAQLGSRRAAMDVFDSDNNGYVTTEDIKRVARLLGDELDEADTRQMLRSVARPGDDVLKVPKERLRHMLPPLYPAHSLRRGDLVFSAGETDPAFYILLDGDVLISHSFLLRPRSGFASKSGRELSLGLHRLRTGESFGETELLEGVRPRASTATCASTSCALLAVPGHLFQLLGDVFTGVRGPIQDQAAARCRGLVWSWASALAAQPDGGQASRTSMTAGSVAWANMEYADTDVKAKSPRDTSKQDQFVVVEDGVVEVDVLDTKTNRRHTHTLWPKDFVYCNERPGAHPLDSAGQFASTVVLALRPVTAAQLTLVHGDVFSQAMSQPSMQQVNTYLVEQFRGEVETVSKKGRIPTHDLVARNGEAL</sequence>
<gene>
    <name evidence="15" type="ORF">PCAL00307_LOCUS21404</name>
    <name evidence="16" type="ORF">PECAL_3P15080</name>
</gene>
<feature type="domain" description="EF-hand" evidence="14">
    <location>
        <begin position="378"/>
        <end position="413"/>
    </location>
</feature>
<dbReference type="PROSITE" id="PS50042">
    <property type="entry name" value="CNMP_BINDING_3"/>
    <property type="match status" value="1"/>
</dbReference>
<feature type="binding site" evidence="11">
    <location>
        <position position="74"/>
    </location>
    <ligand>
        <name>ATP</name>
        <dbReference type="ChEBI" id="CHEBI:30616"/>
    </ligand>
</feature>
<keyword evidence="3" id="KW-0140">cGMP</keyword>
<dbReference type="PANTHER" id="PTHR24349">
    <property type="entry name" value="SERINE/THREONINE-PROTEIN KINASE"/>
    <property type="match status" value="1"/>
</dbReference>
<protein>
    <recommendedName>
        <fullName evidence="18">cGMP-dependent protein kinase</fullName>
    </recommendedName>
</protein>
<dbReference type="SUPFAM" id="SSF56112">
    <property type="entry name" value="Protein kinase-like (PK-like)"/>
    <property type="match status" value="1"/>
</dbReference>
<dbReference type="PROSITE" id="PS00018">
    <property type="entry name" value="EF_HAND_1"/>
    <property type="match status" value="1"/>
</dbReference>
<dbReference type="InterPro" id="IPR014710">
    <property type="entry name" value="RmlC-like_jellyroll"/>
</dbReference>
<dbReference type="EMBL" id="HBIW01024806">
    <property type="protein sequence ID" value="CAE0705954.1"/>
    <property type="molecule type" value="Transcribed_RNA"/>
</dbReference>
<evidence type="ECO:0000256" key="3">
    <source>
        <dbReference type="ARBA" id="ARBA00022535"/>
    </source>
</evidence>
<name>A0A7S4A749_9STRA</name>
<evidence type="ECO:0000313" key="17">
    <source>
        <dbReference type="Proteomes" id="UP000789595"/>
    </source>
</evidence>
<dbReference type="Pfam" id="PF00069">
    <property type="entry name" value="Pkinase"/>
    <property type="match status" value="1"/>
</dbReference>
<keyword evidence="2" id="KW-0723">Serine/threonine-protein kinase</keyword>
<dbReference type="SUPFAM" id="SSF47473">
    <property type="entry name" value="EF-hand"/>
    <property type="match status" value="1"/>
</dbReference>
<dbReference type="Gene3D" id="3.30.200.20">
    <property type="entry name" value="Phosphorylase Kinase, domain 1"/>
    <property type="match status" value="1"/>
</dbReference>
<evidence type="ECO:0000256" key="7">
    <source>
        <dbReference type="ARBA" id="ARBA00022837"/>
    </source>
</evidence>
<dbReference type="GO" id="GO:0030553">
    <property type="term" value="F:cGMP binding"/>
    <property type="evidence" value="ECO:0007669"/>
    <property type="project" value="UniProtKB-KW"/>
</dbReference>
<accession>A0A7S4A749</accession>
<organism evidence="15">
    <name type="scientific">Pelagomonas calceolata</name>
    <dbReference type="NCBI Taxonomy" id="35677"/>
    <lineage>
        <taxon>Eukaryota</taxon>
        <taxon>Sar</taxon>
        <taxon>Stramenopiles</taxon>
        <taxon>Ochrophyta</taxon>
        <taxon>Pelagophyceae</taxon>
        <taxon>Pelagomonadales</taxon>
        <taxon>Pelagomonadaceae</taxon>
        <taxon>Pelagomonas</taxon>
    </lineage>
</organism>
<dbReference type="InterPro" id="IPR017441">
    <property type="entry name" value="Protein_kinase_ATP_BS"/>
</dbReference>
<dbReference type="GO" id="GO:0004674">
    <property type="term" value="F:protein serine/threonine kinase activity"/>
    <property type="evidence" value="ECO:0007669"/>
    <property type="project" value="UniProtKB-KW"/>
</dbReference>
<evidence type="ECO:0000313" key="16">
    <source>
        <dbReference type="EMBL" id="CAH0371559.1"/>
    </source>
</evidence>
<evidence type="ECO:0000259" key="14">
    <source>
        <dbReference type="PROSITE" id="PS50222"/>
    </source>
</evidence>
<evidence type="ECO:0000256" key="5">
    <source>
        <dbReference type="ARBA" id="ARBA00022741"/>
    </source>
</evidence>
<proteinExistence type="inferred from homology"/>
<feature type="domain" description="Protein kinase" evidence="12">
    <location>
        <begin position="45"/>
        <end position="321"/>
    </location>
</feature>
<keyword evidence="8 11" id="KW-0067">ATP-binding</keyword>
<dbReference type="InterPro" id="IPR018247">
    <property type="entry name" value="EF_Hand_1_Ca_BS"/>
</dbReference>
<dbReference type="InterPro" id="IPR000719">
    <property type="entry name" value="Prot_kinase_dom"/>
</dbReference>
<dbReference type="GO" id="GO:0005509">
    <property type="term" value="F:calcium ion binding"/>
    <property type="evidence" value="ECO:0007669"/>
    <property type="project" value="InterPro"/>
</dbReference>
<dbReference type="InterPro" id="IPR018490">
    <property type="entry name" value="cNMP-bd_dom_sf"/>
</dbReference>
<dbReference type="CDD" id="cd00051">
    <property type="entry name" value="EFh"/>
    <property type="match status" value="1"/>
</dbReference>
<dbReference type="InterPro" id="IPR050205">
    <property type="entry name" value="CDPK_Ser/Thr_kinases"/>
</dbReference>
<evidence type="ECO:0000259" key="12">
    <source>
        <dbReference type="PROSITE" id="PS50011"/>
    </source>
</evidence>
<keyword evidence="17" id="KW-1185">Reference proteome</keyword>
<evidence type="ECO:0008006" key="18">
    <source>
        <dbReference type="Google" id="ProtNLM"/>
    </source>
</evidence>
<evidence type="ECO:0000256" key="2">
    <source>
        <dbReference type="ARBA" id="ARBA00022527"/>
    </source>
</evidence>
<dbReference type="GO" id="GO:0005524">
    <property type="term" value="F:ATP binding"/>
    <property type="evidence" value="ECO:0007669"/>
    <property type="project" value="UniProtKB-UniRule"/>
</dbReference>
<evidence type="ECO:0000256" key="9">
    <source>
        <dbReference type="ARBA" id="ARBA00022992"/>
    </source>
</evidence>
<evidence type="ECO:0000256" key="11">
    <source>
        <dbReference type="PROSITE-ProRule" id="PRU10141"/>
    </source>
</evidence>
<evidence type="ECO:0000256" key="1">
    <source>
        <dbReference type="ARBA" id="ARBA00001946"/>
    </source>
</evidence>
<comment type="similarity">
    <text evidence="10">Belongs to the protein kinase superfamily. Ser/Thr protein kinase family. CDPK subfamily.</text>
</comment>
<dbReference type="PROSITE" id="PS00107">
    <property type="entry name" value="PROTEIN_KINASE_ATP"/>
    <property type="match status" value="1"/>
</dbReference>
<dbReference type="Proteomes" id="UP000789595">
    <property type="component" value="Unassembled WGS sequence"/>
</dbReference>
<reference evidence="15" key="1">
    <citation type="submission" date="2021-01" db="EMBL/GenBank/DDBJ databases">
        <authorList>
            <person name="Corre E."/>
            <person name="Pelletier E."/>
            <person name="Niang G."/>
            <person name="Scheremetjew M."/>
            <person name="Finn R."/>
            <person name="Kale V."/>
            <person name="Holt S."/>
            <person name="Cochrane G."/>
            <person name="Meng A."/>
            <person name="Brown T."/>
            <person name="Cohen L."/>
        </authorList>
    </citation>
    <scope>NUCLEOTIDE SEQUENCE</scope>
    <source>
        <strain evidence="15">CCMP1756</strain>
    </source>
</reference>
<evidence type="ECO:0000256" key="10">
    <source>
        <dbReference type="ARBA" id="ARBA00024334"/>
    </source>
</evidence>
<keyword evidence="5 11" id="KW-0547">Nucleotide-binding</keyword>
<comment type="cofactor">
    <cofactor evidence="1">
        <name>Mg(2+)</name>
        <dbReference type="ChEBI" id="CHEBI:18420"/>
    </cofactor>
</comment>
<reference evidence="16" key="2">
    <citation type="submission" date="2021-11" db="EMBL/GenBank/DDBJ databases">
        <authorList>
            <consortium name="Genoscope - CEA"/>
            <person name="William W."/>
        </authorList>
    </citation>
    <scope>NUCLEOTIDE SEQUENCE</scope>
</reference>
<dbReference type="Gene3D" id="1.10.238.10">
    <property type="entry name" value="EF-hand"/>
    <property type="match status" value="1"/>
</dbReference>
<dbReference type="InterPro" id="IPR011009">
    <property type="entry name" value="Kinase-like_dom_sf"/>
</dbReference>
<feature type="domain" description="Cyclic nucleotide-binding" evidence="13">
    <location>
        <begin position="436"/>
        <end position="549"/>
    </location>
</feature>
<dbReference type="InterPro" id="IPR000595">
    <property type="entry name" value="cNMP-bd_dom"/>
</dbReference>
<dbReference type="InterPro" id="IPR011992">
    <property type="entry name" value="EF-hand-dom_pair"/>
</dbReference>
<evidence type="ECO:0000313" key="15">
    <source>
        <dbReference type="EMBL" id="CAE0705954.1"/>
    </source>
</evidence>
<dbReference type="InterPro" id="IPR002048">
    <property type="entry name" value="EF_hand_dom"/>
</dbReference>
<dbReference type="PROSITE" id="PS50222">
    <property type="entry name" value="EF_HAND_2"/>
    <property type="match status" value="1"/>
</dbReference>
<dbReference type="SMART" id="SM00220">
    <property type="entry name" value="S_TKc"/>
    <property type="match status" value="1"/>
</dbReference>
<evidence type="ECO:0000259" key="13">
    <source>
        <dbReference type="PROSITE" id="PS50042"/>
    </source>
</evidence>
<evidence type="ECO:0000256" key="6">
    <source>
        <dbReference type="ARBA" id="ARBA00022777"/>
    </source>
</evidence>
<keyword evidence="6" id="KW-0418">Kinase</keyword>
<keyword evidence="4" id="KW-0808">Transferase</keyword>
<dbReference type="Gene3D" id="1.10.510.10">
    <property type="entry name" value="Transferase(Phosphotransferase) domain 1"/>
    <property type="match status" value="1"/>
</dbReference>
<dbReference type="SUPFAM" id="SSF51206">
    <property type="entry name" value="cAMP-binding domain-like"/>
    <property type="match status" value="1"/>
</dbReference>
<dbReference type="EMBL" id="CAKKNE010000003">
    <property type="protein sequence ID" value="CAH0371559.1"/>
    <property type="molecule type" value="Genomic_DNA"/>
</dbReference>
<dbReference type="PROSITE" id="PS00108">
    <property type="entry name" value="PROTEIN_KINASE_ST"/>
    <property type="match status" value="1"/>
</dbReference>
<dbReference type="Pfam" id="PF00027">
    <property type="entry name" value="cNMP_binding"/>
    <property type="match status" value="1"/>
</dbReference>
<dbReference type="OrthoDB" id="195514at2759"/>